<dbReference type="HOGENOM" id="CLU_751505_0_0_10"/>
<proteinExistence type="predicted"/>
<sequence>MNPKNEQPSTVFISVNPRYSADAVQILHKTYCEEDFRAFIHKSFPTPEKNHKTLSDNWMFAYEFQDGGKLPPLAPGANHSNFFRCIHDIASRENIKPVSIIPLRDACYCHNYGIDMFSDEGQHRNVIQQPGYKSISTHFAIFGQRGDIFPTCRAVDIGSGVLLYDRKSVSGEDAYKSFMQFCADHYFDPSLNIDRMKIYELHTFLDKKLLEEHCATLNFNFNYHGRDFTFRDLMQLPLIDSDILREGLPAKEYDMHPTSENYSLFLSGENVNLQPHTHTFDIAILDQIHQNGFPRERLSSEWHFVCHYLGNFKDLADEIVICDDPKKMDSLQQEAKHLAQALLDRDFPERRQITQNPEQSLMIEIPSENFHQGPKL</sequence>
<evidence type="ECO:0000313" key="2">
    <source>
        <dbReference type="EMBL" id="AFL78478.1"/>
    </source>
</evidence>
<dbReference type="Proteomes" id="UP000006052">
    <property type="component" value="Chromosome"/>
</dbReference>
<dbReference type="EMBL" id="CP003274">
    <property type="protein sequence ID" value="AFL78478.1"/>
    <property type="molecule type" value="Genomic_DNA"/>
</dbReference>
<dbReference type="GeneID" id="79838256"/>
<dbReference type="RefSeq" id="WP_014775824.1">
    <property type="nucleotide sequence ID" value="NC_018011.1"/>
</dbReference>
<evidence type="ECO:0000256" key="1">
    <source>
        <dbReference type="SAM" id="MobiDB-lite"/>
    </source>
</evidence>
<protein>
    <submittedName>
        <fullName evidence="2">Uncharacterized protein</fullName>
    </submittedName>
</protein>
<dbReference type="Pfam" id="PF19513">
    <property type="entry name" value="DUF6047"/>
    <property type="match status" value="1"/>
</dbReference>
<feature type="region of interest" description="Disordered" evidence="1">
    <location>
        <begin position="355"/>
        <end position="376"/>
    </location>
</feature>
<gene>
    <name evidence="2" type="ordered locus">Alfi_2194</name>
</gene>
<dbReference type="STRING" id="679935.Alfi_2194"/>
<name>I3YNB0_ALIFI</name>
<dbReference type="PATRIC" id="fig|679935.3.peg.2112"/>
<organism evidence="2 3">
    <name type="scientific">Alistipes finegoldii (strain DSM 17242 / JCM 16770 / CCUG 46020 / CIP 107999 / KCTC 15236 / AHN 2437)</name>
    <dbReference type="NCBI Taxonomy" id="679935"/>
    <lineage>
        <taxon>Bacteria</taxon>
        <taxon>Pseudomonadati</taxon>
        <taxon>Bacteroidota</taxon>
        <taxon>Bacteroidia</taxon>
        <taxon>Bacteroidales</taxon>
        <taxon>Rikenellaceae</taxon>
        <taxon>Alistipes</taxon>
    </lineage>
</organism>
<dbReference type="InterPro" id="IPR046110">
    <property type="entry name" value="DUF6047"/>
</dbReference>
<dbReference type="AlphaFoldDB" id="I3YNB0"/>
<evidence type="ECO:0000313" key="3">
    <source>
        <dbReference type="Proteomes" id="UP000006052"/>
    </source>
</evidence>
<accession>I3YNB0</accession>
<dbReference type="KEGG" id="afd:Alfi_2194"/>
<reference evidence="3" key="1">
    <citation type="journal article" date="2013" name="Stand. Genomic Sci.">
        <title>Complete genome sequence of the bile-resistant pigment-producing anaerobe Alistipes finegoldii type strain (AHN2437(T)).</title>
        <authorList>
            <person name="Mavromatis K."/>
            <person name="Stackebrandt E."/>
            <person name="Munk C."/>
            <person name="Lapidus A."/>
            <person name="Nolan M."/>
            <person name="Lucas S."/>
            <person name="Hammon N."/>
            <person name="Deshpande S."/>
            <person name="Cheng J.F."/>
            <person name="Tapia R."/>
            <person name="Goodwin L.A."/>
            <person name="Pitluck S."/>
            <person name="Liolios K."/>
            <person name="Pagani I."/>
            <person name="Ivanova N."/>
            <person name="Mikhailova N."/>
            <person name="Huntemann M."/>
            <person name="Pati A."/>
            <person name="Chen A."/>
            <person name="Palaniappan K."/>
            <person name="Land M."/>
            <person name="Hauser L."/>
            <person name="Rohde M."/>
            <person name="Gronow S."/>
            <person name="Goker M."/>
            <person name="Detter J.C."/>
            <person name="Bristow J."/>
            <person name="Eisen J.A."/>
            <person name="Markowitz V."/>
            <person name="Hugenholtz P."/>
            <person name="Kyrpides N.C."/>
            <person name="Klenk H.P."/>
            <person name="Woyke T."/>
        </authorList>
    </citation>
    <scope>NUCLEOTIDE SEQUENCE</scope>
    <source>
        <strain evidence="3">DSM 17242 / JCM 16770 / AHN 2437 / CCUG 46020 / CIP 107999</strain>
    </source>
</reference>